<organism evidence="1 2">
    <name type="scientific">Mycena metata</name>
    <dbReference type="NCBI Taxonomy" id="1033252"/>
    <lineage>
        <taxon>Eukaryota</taxon>
        <taxon>Fungi</taxon>
        <taxon>Dikarya</taxon>
        <taxon>Basidiomycota</taxon>
        <taxon>Agaricomycotina</taxon>
        <taxon>Agaricomycetes</taxon>
        <taxon>Agaricomycetidae</taxon>
        <taxon>Agaricales</taxon>
        <taxon>Marasmiineae</taxon>
        <taxon>Mycenaceae</taxon>
        <taxon>Mycena</taxon>
    </lineage>
</organism>
<evidence type="ECO:0000313" key="2">
    <source>
        <dbReference type="Proteomes" id="UP001215598"/>
    </source>
</evidence>
<evidence type="ECO:0000313" key="1">
    <source>
        <dbReference type="EMBL" id="KAJ7706623.1"/>
    </source>
</evidence>
<keyword evidence="2" id="KW-1185">Reference proteome</keyword>
<dbReference type="AlphaFoldDB" id="A0AAD7M9J5"/>
<gene>
    <name evidence="1" type="ORF">B0H16DRAFT_1746844</name>
</gene>
<dbReference type="Proteomes" id="UP001215598">
    <property type="component" value="Unassembled WGS sequence"/>
</dbReference>
<comment type="caution">
    <text evidence="1">The sequence shown here is derived from an EMBL/GenBank/DDBJ whole genome shotgun (WGS) entry which is preliminary data.</text>
</comment>
<accession>A0AAD7M9J5</accession>
<reference evidence="1" key="1">
    <citation type="submission" date="2023-03" db="EMBL/GenBank/DDBJ databases">
        <title>Massive genome expansion in bonnet fungi (Mycena s.s.) driven by repeated elements and novel gene families across ecological guilds.</title>
        <authorList>
            <consortium name="Lawrence Berkeley National Laboratory"/>
            <person name="Harder C.B."/>
            <person name="Miyauchi S."/>
            <person name="Viragh M."/>
            <person name="Kuo A."/>
            <person name="Thoen E."/>
            <person name="Andreopoulos B."/>
            <person name="Lu D."/>
            <person name="Skrede I."/>
            <person name="Drula E."/>
            <person name="Henrissat B."/>
            <person name="Morin E."/>
            <person name="Kohler A."/>
            <person name="Barry K."/>
            <person name="LaButti K."/>
            <person name="Morin E."/>
            <person name="Salamov A."/>
            <person name="Lipzen A."/>
            <person name="Mereny Z."/>
            <person name="Hegedus B."/>
            <person name="Baldrian P."/>
            <person name="Stursova M."/>
            <person name="Weitz H."/>
            <person name="Taylor A."/>
            <person name="Grigoriev I.V."/>
            <person name="Nagy L.G."/>
            <person name="Martin F."/>
            <person name="Kauserud H."/>
        </authorList>
    </citation>
    <scope>NUCLEOTIDE SEQUENCE</scope>
    <source>
        <strain evidence="1">CBHHK182m</strain>
    </source>
</reference>
<protein>
    <submittedName>
        <fullName evidence="1">Uncharacterized protein</fullName>
    </submittedName>
</protein>
<name>A0AAD7M9J5_9AGAR</name>
<sequence length="169" mass="19284">MLLTLLSLFRAHEAKVKRAINKGLKERRAEWTTTLPGPWVEGATPYRHLAGTHVMFKSDAKKAFGLTEAEILTLPHESIPGSLKTYFDVDDARALQMRKFAAGALLSVEPTGRWRVLKATTSEGRRRKANFYEIHDAEAFLYVHWFRRDPKRHTSAGTRLVTSLLLRQL</sequence>
<proteinExistence type="predicted"/>
<dbReference type="EMBL" id="JARKIB010000455">
    <property type="protein sequence ID" value="KAJ7706623.1"/>
    <property type="molecule type" value="Genomic_DNA"/>
</dbReference>